<proteinExistence type="predicted"/>
<dbReference type="Gramene" id="Solyc08g061903.1.1">
    <property type="protein sequence ID" value="Solyc08g061903.1.1"/>
    <property type="gene ID" value="Solyc08g061903.1"/>
</dbReference>
<evidence type="ECO:0000313" key="2">
    <source>
        <dbReference type="Proteomes" id="UP000004994"/>
    </source>
</evidence>
<reference evidence="1" key="1">
    <citation type="journal article" date="2012" name="Nature">
        <title>The tomato genome sequence provides insights into fleshy fruit evolution.</title>
        <authorList>
            <consortium name="Tomato Genome Consortium"/>
        </authorList>
    </citation>
    <scope>NUCLEOTIDE SEQUENCE [LARGE SCALE GENOMIC DNA]</scope>
    <source>
        <strain evidence="1">cv. Heinz 1706</strain>
    </source>
</reference>
<accession>A0A3Q7HPU3</accession>
<name>A0A3Q7HPU3_SOLLC</name>
<organism evidence="1">
    <name type="scientific">Solanum lycopersicum</name>
    <name type="common">Tomato</name>
    <name type="synonym">Lycopersicon esculentum</name>
    <dbReference type="NCBI Taxonomy" id="4081"/>
    <lineage>
        <taxon>Eukaryota</taxon>
        <taxon>Viridiplantae</taxon>
        <taxon>Streptophyta</taxon>
        <taxon>Embryophyta</taxon>
        <taxon>Tracheophyta</taxon>
        <taxon>Spermatophyta</taxon>
        <taxon>Magnoliopsida</taxon>
        <taxon>eudicotyledons</taxon>
        <taxon>Gunneridae</taxon>
        <taxon>Pentapetalae</taxon>
        <taxon>asterids</taxon>
        <taxon>lamiids</taxon>
        <taxon>Solanales</taxon>
        <taxon>Solanaceae</taxon>
        <taxon>Solanoideae</taxon>
        <taxon>Solaneae</taxon>
        <taxon>Solanum</taxon>
        <taxon>Solanum subgen. Lycopersicon</taxon>
    </lineage>
</organism>
<reference evidence="1" key="2">
    <citation type="submission" date="2019-01" db="UniProtKB">
        <authorList>
            <consortium name="EnsemblPlants"/>
        </authorList>
    </citation>
    <scope>IDENTIFICATION</scope>
    <source>
        <strain evidence="1">cv. Heinz 1706</strain>
    </source>
</reference>
<dbReference type="AlphaFoldDB" id="A0A3Q7HPU3"/>
<sequence length="158" mass="17884">MASNCAYLVVSLGSIQKSLIYIMHNRGHYQVHITHSGDQNITYSNLYDGDFPKRYTSYVTTRNTVKGTVVVVLHGESHRLRHCRKRGQKGNYDNKKSNLVRRYYKKTGHSIQNSVKSNVVTSIELSGDFFMTGAESKEHEKLLTQGPSMKSPMLLGES</sequence>
<keyword evidence="2" id="KW-1185">Reference proteome</keyword>
<evidence type="ECO:0000313" key="1">
    <source>
        <dbReference type="EnsemblPlants" id="Solyc08g061903.1.1"/>
    </source>
</evidence>
<dbReference type="Proteomes" id="UP000004994">
    <property type="component" value="Chromosome 8"/>
</dbReference>
<dbReference type="InParanoid" id="A0A3Q7HPU3"/>
<dbReference type="EnsemblPlants" id="Solyc08g061903.1.1">
    <property type="protein sequence ID" value="Solyc08g061903.1.1"/>
    <property type="gene ID" value="Solyc08g061903.1"/>
</dbReference>
<protein>
    <submittedName>
        <fullName evidence="1">Uncharacterized protein</fullName>
    </submittedName>
</protein>